<dbReference type="EMBL" id="WJBU01000005">
    <property type="protein sequence ID" value="MRD46730.1"/>
    <property type="molecule type" value="Genomic_DNA"/>
</dbReference>
<sequence>MPSPHAFTRLAASLLCLSLAIAGAPATAATGKTHHGTGHHTSPQAASAAAKAFDFDAFKSATDTPLLKTGSKGLAVARAQILLDRAWFSVGEIDGRYAANMQRIVRAYQLARGLQATGTVTTETWQALREEGAMPLTRYTLTDKDVAGPFEKTPPKMADRALLKSLPYESLDEAMAEKFHASVAYIKSLNGGASMAAGSEIIVPNVLDTKPPVKGASIEIDKQARVLYVLDAGKRPIAAFPISIGKEDRDPLPLGSMAIKTEVKNPTFTYDPKLLKDAPRDAAKMDIPAGPNNPVGTIWMGLSKPHWGIHGTSNPSNVGHSETNGCIHLTNWDAERLSQLAKAGFKVEVKA</sequence>
<evidence type="ECO:0000313" key="11">
    <source>
        <dbReference type="Proteomes" id="UP000487350"/>
    </source>
</evidence>
<dbReference type="Proteomes" id="UP000487350">
    <property type="component" value="Unassembled WGS sequence"/>
</dbReference>
<feature type="active site" description="Nucleophile" evidence="7">
    <location>
        <position position="326"/>
    </location>
</feature>
<dbReference type="PROSITE" id="PS52029">
    <property type="entry name" value="LD_TPASE"/>
    <property type="match status" value="1"/>
</dbReference>
<evidence type="ECO:0000256" key="4">
    <source>
        <dbReference type="ARBA" id="ARBA00022960"/>
    </source>
</evidence>
<comment type="pathway">
    <text evidence="1 7">Cell wall biogenesis; peptidoglycan biosynthesis.</text>
</comment>
<dbReference type="SUPFAM" id="SSF47090">
    <property type="entry name" value="PGBD-like"/>
    <property type="match status" value="1"/>
</dbReference>
<feature type="active site" description="Proton donor/acceptor" evidence="7">
    <location>
        <position position="310"/>
    </location>
</feature>
<keyword evidence="6 7" id="KW-0961">Cell wall biogenesis/degradation</keyword>
<comment type="similarity">
    <text evidence="2">Belongs to the YkuD family.</text>
</comment>
<dbReference type="UniPathway" id="UPA00219"/>
<evidence type="ECO:0000256" key="8">
    <source>
        <dbReference type="SAM" id="SignalP"/>
    </source>
</evidence>
<evidence type="ECO:0000256" key="7">
    <source>
        <dbReference type="PROSITE-ProRule" id="PRU01373"/>
    </source>
</evidence>
<evidence type="ECO:0000313" key="10">
    <source>
        <dbReference type="EMBL" id="MRD46730.1"/>
    </source>
</evidence>
<organism evidence="10 11">
    <name type="scientific">Caenimonas koreensis DSM 17982</name>
    <dbReference type="NCBI Taxonomy" id="1121255"/>
    <lineage>
        <taxon>Bacteria</taxon>
        <taxon>Pseudomonadati</taxon>
        <taxon>Pseudomonadota</taxon>
        <taxon>Betaproteobacteria</taxon>
        <taxon>Burkholderiales</taxon>
        <taxon>Comamonadaceae</taxon>
        <taxon>Caenimonas</taxon>
    </lineage>
</organism>
<dbReference type="OrthoDB" id="9787225at2"/>
<evidence type="ECO:0000256" key="1">
    <source>
        <dbReference type="ARBA" id="ARBA00004752"/>
    </source>
</evidence>
<proteinExistence type="inferred from homology"/>
<keyword evidence="5 7" id="KW-0573">Peptidoglycan synthesis</keyword>
<feature type="signal peptide" evidence="8">
    <location>
        <begin position="1"/>
        <end position="28"/>
    </location>
</feature>
<dbReference type="RefSeq" id="WP_153584076.1">
    <property type="nucleotide sequence ID" value="NZ_WJBU01000005.1"/>
</dbReference>
<dbReference type="SUPFAM" id="SSF141523">
    <property type="entry name" value="L,D-transpeptidase catalytic domain-like"/>
    <property type="match status" value="1"/>
</dbReference>
<dbReference type="Gene3D" id="1.10.101.10">
    <property type="entry name" value="PGBD-like superfamily/PGBD"/>
    <property type="match status" value="1"/>
</dbReference>
<dbReference type="InterPro" id="IPR002477">
    <property type="entry name" value="Peptidoglycan-bd-like"/>
</dbReference>
<keyword evidence="4 7" id="KW-0133">Cell shape</keyword>
<dbReference type="Gene3D" id="2.40.440.10">
    <property type="entry name" value="L,D-transpeptidase catalytic domain-like"/>
    <property type="match status" value="1"/>
</dbReference>
<dbReference type="InterPro" id="IPR038063">
    <property type="entry name" value="Transpep_catalytic_dom"/>
</dbReference>
<name>A0A844AQY7_9BURK</name>
<comment type="caution">
    <text evidence="10">The sequence shown here is derived from an EMBL/GenBank/DDBJ whole genome shotgun (WGS) entry which is preliminary data.</text>
</comment>
<dbReference type="InterPro" id="IPR005490">
    <property type="entry name" value="LD_TPept_cat_dom"/>
</dbReference>
<evidence type="ECO:0000256" key="2">
    <source>
        <dbReference type="ARBA" id="ARBA00005992"/>
    </source>
</evidence>
<dbReference type="PANTHER" id="PTHR30582">
    <property type="entry name" value="L,D-TRANSPEPTIDASE"/>
    <property type="match status" value="1"/>
</dbReference>
<dbReference type="Pfam" id="PF03734">
    <property type="entry name" value="YkuD"/>
    <property type="match status" value="1"/>
</dbReference>
<accession>A0A844AQY7</accession>
<keyword evidence="3" id="KW-0808">Transferase</keyword>
<gene>
    <name evidence="10" type="ORF">GHT07_05550</name>
</gene>
<keyword evidence="8" id="KW-0732">Signal</keyword>
<feature type="domain" description="L,D-TPase catalytic" evidence="9">
    <location>
        <begin position="216"/>
        <end position="350"/>
    </location>
</feature>
<dbReference type="GO" id="GO:0008360">
    <property type="term" value="P:regulation of cell shape"/>
    <property type="evidence" value="ECO:0007669"/>
    <property type="project" value="UniProtKB-UniRule"/>
</dbReference>
<dbReference type="InterPro" id="IPR036366">
    <property type="entry name" value="PGBDSf"/>
</dbReference>
<dbReference type="GO" id="GO:0071555">
    <property type="term" value="P:cell wall organization"/>
    <property type="evidence" value="ECO:0007669"/>
    <property type="project" value="UniProtKB-UniRule"/>
</dbReference>
<dbReference type="GO" id="GO:0016740">
    <property type="term" value="F:transferase activity"/>
    <property type="evidence" value="ECO:0007669"/>
    <property type="project" value="UniProtKB-KW"/>
</dbReference>
<dbReference type="InterPro" id="IPR050979">
    <property type="entry name" value="LD-transpeptidase"/>
</dbReference>
<evidence type="ECO:0000256" key="3">
    <source>
        <dbReference type="ARBA" id="ARBA00022679"/>
    </source>
</evidence>
<dbReference type="InterPro" id="IPR036365">
    <property type="entry name" value="PGBD-like_sf"/>
</dbReference>
<evidence type="ECO:0000259" key="9">
    <source>
        <dbReference type="PROSITE" id="PS52029"/>
    </source>
</evidence>
<dbReference type="CDD" id="cd16913">
    <property type="entry name" value="YkuD_like"/>
    <property type="match status" value="1"/>
</dbReference>
<evidence type="ECO:0000256" key="5">
    <source>
        <dbReference type="ARBA" id="ARBA00022984"/>
    </source>
</evidence>
<dbReference type="Pfam" id="PF01471">
    <property type="entry name" value="PG_binding_1"/>
    <property type="match status" value="1"/>
</dbReference>
<reference evidence="10 11" key="1">
    <citation type="submission" date="2019-11" db="EMBL/GenBank/DDBJ databases">
        <title>Caenimonas koreensis gen. nov., sp. nov., isolated from activated sludge.</title>
        <authorList>
            <person name="Seung H.R."/>
        </authorList>
    </citation>
    <scope>NUCLEOTIDE SEQUENCE [LARGE SCALE GENOMIC DNA]</scope>
    <source>
        <strain evidence="10 11">EMB320</strain>
    </source>
</reference>
<keyword evidence="11" id="KW-1185">Reference proteome</keyword>
<dbReference type="GO" id="GO:0071972">
    <property type="term" value="F:peptidoglycan L,D-transpeptidase activity"/>
    <property type="evidence" value="ECO:0007669"/>
    <property type="project" value="TreeGrafter"/>
</dbReference>
<dbReference type="PANTHER" id="PTHR30582:SF30">
    <property type="entry name" value="BLR4375 PROTEIN"/>
    <property type="match status" value="1"/>
</dbReference>
<protein>
    <submittedName>
        <fullName evidence="10">L,D-transpeptidase family protein</fullName>
    </submittedName>
</protein>
<feature type="chain" id="PRO_5032816953" evidence="8">
    <location>
        <begin position="29"/>
        <end position="351"/>
    </location>
</feature>
<evidence type="ECO:0000256" key="6">
    <source>
        <dbReference type="ARBA" id="ARBA00023316"/>
    </source>
</evidence>
<dbReference type="GO" id="GO:0005576">
    <property type="term" value="C:extracellular region"/>
    <property type="evidence" value="ECO:0007669"/>
    <property type="project" value="TreeGrafter"/>
</dbReference>
<dbReference type="AlphaFoldDB" id="A0A844AQY7"/>
<dbReference type="GO" id="GO:0018104">
    <property type="term" value="P:peptidoglycan-protein cross-linking"/>
    <property type="evidence" value="ECO:0007669"/>
    <property type="project" value="TreeGrafter"/>
</dbReference>